<dbReference type="InterPro" id="IPR032799">
    <property type="entry name" value="TAXi_C"/>
</dbReference>
<dbReference type="InterPro" id="IPR032861">
    <property type="entry name" value="TAXi_N"/>
</dbReference>
<dbReference type="Gramene" id="TraesSTA4A03G02212030.1">
    <property type="protein sequence ID" value="TraesSTA4A03G02212030.1.CDS1"/>
    <property type="gene ID" value="TraesSTA4A03G02212030"/>
</dbReference>
<dbReference type="Gramene" id="TraesCS4A02G469600.1">
    <property type="protein sequence ID" value="TraesCS4A02G469600.1.cds1"/>
    <property type="gene ID" value="TraesCS4A02G469600"/>
</dbReference>
<dbReference type="InterPro" id="IPR033121">
    <property type="entry name" value="PEPTIDASE_A1"/>
</dbReference>
<dbReference type="EnsemblPlants" id="TraesCS4A02G469600.1">
    <property type="protein sequence ID" value="TraesCS4A02G469600.1.cds1"/>
    <property type="gene ID" value="TraesCS4A02G469600"/>
</dbReference>
<dbReference type="SUPFAM" id="SSF50630">
    <property type="entry name" value="Acid proteases"/>
    <property type="match status" value="1"/>
</dbReference>
<dbReference type="InterPro" id="IPR021109">
    <property type="entry name" value="Peptidase_aspartic_dom_sf"/>
</dbReference>
<dbReference type="Gramene" id="TraesSYM4A03G02241150.1">
    <property type="protein sequence ID" value="TraesSYM4A03G02241150.1.CDS1"/>
    <property type="gene ID" value="TraesSYM4A03G02241150"/>
</dbReference>
<dbReference type="AlphaFoldDB" id="A0A3B6I2T4"/>
<dbReference type="Gramene" id="TraesMAC4A03G02213770.1">
    <property type="protein sequence ID" value="TraesMAC4A03G02213770.1.CDS1"/>
    <property type="gene ID" value="TraesMAC4A03G02213770"/>
</dbReference>
<dbReference type="Gramene" id="TraesWEE_scaffold_180703_01G000100.1">
    <property type="protein sequence ID" value="TraesWEE_scaffold_180703_01G000100.1"/>
    <property type="gene ID" value="TraesWEE_scaffold_180703_01G000100"/>
</dbReference>
<dbReference type="InterPro" id="IPR051708">
    <property type="entry name" value="Plant_Aspart_Prot_A1"/>
</dbReference>
<protein>
    <recommendedName>
        <fullName evidence="7">Peptidase A1 domain-containing protein</fullName>
    </recommendedName>
</protein>
<evidence type="ECO:0000256" key="1">
    <source>
        <dbReference type="ARBA" id="ARBA00007447"/>
    </source>
</evidence>
<feature type="chain" id="PRO_5043175275" description="Peptidase A1 domain-containing protein" evidence="6">
    <location>
        <begin position="23"/>
        <end position="453"/>
    </location>
</feature>
<dbReference type="PANTHER" id="PTHR47967">
    <property type="entry name" value="OS07G0603500 PROTEIN-RELATED"/>
    <property type="match status" value="1"/>
</dbReference>
<sequence>MMKDMSMLQLLLYVLFLTVLSAWSATGHVAVRAHLTHIDNARGLSKHDLLHRMAARTRARVVKRWSPPRPRPGGGANDTGVIASVSRGTVGDQNSDSEYLIHFSIGTPPQRVVLALDTSSDFIWTQCGCKSCFNQPFLPVDTSASTTHADVSCFDRVCAWGGLPLSGCTVNDNFCFYVHSYGDNSFTTGKLSEDTFTFQAASGKAVAMPSLRFGCGMYNIGNFKTNESGIAGFGRGKMSLPSQLKVPSFSYCFTSMVESGNSPMFLGTYGNLRAQATGPTQSTPFARSPAGRTSSLYYLSLKGVTVGNRRLPFDASTFGLRRDGSGGTIIDSGTGITTFPRAVFRTLREAFVSQVSLPVADRSADDPDSMLCFSTYSIPDIPELILHLEGADWQLPRENYVLDFADDTTCVVINSGGDSDVTIIGNFQQQNMHIAYDLGSNKLFFAAARCDKL</sequence>
<dbReference type="Pfam" id="PF14543">
    <property type="entry name" value="TAXi_N"/>
    <property type="match status" value="1"/>
</dbReference>
<dbReference type="Gramene" id="TraesCS4A03G1181300.1">
    <property type="protein sequence ID" value="TraesCS4A03G1181300.1.CDS1"/>
    <property type="gene ID" value="TraesCS4A03G1181300"/>
</dbReference>
<dbReference type="GO" id="GO:0005576">
    <property type="term" value="C:extracellular region"/>
    <property type="evidence" value="ECO:0000318"/>
    <property type="project" value="GO_Central"/>
</dbReference>
<feature type="signal peptide" evidence="6">
    <location>
        <begin position="1"/>
        <end position="22"/>
    </location>
</feature>
<gene>
    <name evidence="8" type="primary">LOC123088482</name>
</gene>
<dbReference type="GO" id="GO:0004190">
    <property type="term" value="F:aspartic-type endopeptidase activity"/>
    <property type="evidence" value="ECO:0000318"/>
    <property type="project" value="GO_Central"/>
</dbReference>
<keyword evidence="4" id="KW-0378">Hydrolase</keyword>
<keyword evidence="5" id="KW-0325">Glycoprotein</keyword>
<evidence type="ECO:0000256" key="6">
    <source>
        <dbReference type="SAM" id="SignalP"/>
    </source>
</evidence>
<keyword evidence="2" id="KW-0645">Protease</keyword>
<keyword evidence="6" id="KW-0732">Signal</keyword>
<dbReference type="SMR" id="A0A3B6I2T4"/>
<dbReference type="OMA" id="HDLANNK"/>
<dbReference type="GeneID" id="123088482"/>
<dbReference type="Gramene" id="TraesPARA_EIv1.0_1188590.1">
    <property type="protein sequence ID" value="TraesPARA_EIv1.0_1188590.1.CDS1"/>
    <property type="gene ID" value="TraesPARA_EIv1.0_1188590"/>
</dbReference>
<dbReference type="Gramene" id="TraesNOR4A03G02233500.1">
    <property type="protein sequence ID" value="TraesNOR4A03G02233500.1.CDS1"/>
    <property type="gene ID" value="TraesNOR4A03G02233500"/>
</dbReference>
<evidence type="ECO:0000256" key="5">
    <source>
        <dbReference type="ARBA" id="ARBA00023180"/>
    </source>
</evidence>
<dbReference type="Gramene" id="TraesCLE_scaffold_100107_01G000100.1">
    <property type="protein sequence ID" value="TraesCLE_scaffold_100107_01G000100.1"/>
    <property type="gene ID" value="TraesCLE_scaffold_100107_01G000100"/>
</dbReference>
<dbReference type="Gramene" id="TraesLDM4A03G02214910.1">
    <property type="protein sequence ID" value="TraesLDM4A03G02214910.1.CDS1"/>
    <property type="gene ID" value="TraesLDM4A03G02214910"/>
</dbReference>
<keyword evidence="9" id="KW-1185">Reference proteome</keyword>
<dbReference type="OrthoDB" id="660550at2759"/>
<proteinExistence type="inferred from homology"/>
<dbReference type="STRING" id="4565.A0A3B6I2T4"/>
<name>A0A3B6I2T4_WHEAT</name>
<dbReference type="InterPro" id="IPR034161">
    <property type="entry name" value="Pepsin-like_plant"/>
</dbReference>
<feature type="domain" description="Peptidase A1" evidence="7">
    <location>
        <begin position="99"/>
        <end position="446"/>
    </location>
</feature>
<dbReference type="Gramene" id="TraesCAD_scaffold_084989_01G000100.1">
    <property type="protein sequence ID" value="TraesCAD_scaffold_084989_01G000100.1"/>
    <property type="gene ID" value="TraesCAD_scaffold_084989_01G000100"/>
</dbReference>
<keyword evidence="3" id="KW-0064">Aspartyl protease</keyword>
<dbReference type="Proteomes" id="UP000019116">
    <property type="component" value="Chromosome 4A"/>
</dbReference>
<dbReference type="GO" id="GO:0006508">
    <property type="term" value="P:proteolysis"/>
    <property type="evidence" value="ECO:0007669"/>
    <property type="project" value="UniProtKB-KW"/>
</dbReference>
<dbReference type="PANTHER" id="PTHR47967:SF35">
    <property type="entry name" value="PEPTIDASE A1 DOMAIN-CONTAINING PROTEIN"/>
    <property type="match status" value="1"/>
</dbReference>
<dbReference type="RefSeq" id="XP_044366622.1">
    <property type="nucleotide sequence ID" value="XM_044510687.1"/>
</dbReference>
<dbReference type="PROSITE" id="PS51767">
    <property type="entry name" value="PEPTIDASE_A1"/>
    <property type="match status" value="1"/>
</dbReference>
<accession>A0A3B6I2T4</accession>
<comment type="similarity">
    <text evidence="1">Belongs to the peptidase A1 family.</text>
</comment>
<reference evidence="8" key="2">
    <citation type="submission" date="2018-10" db="UniProtKB">
        <authorList>
            <consortium name="EnsemblPlants"/>
        </authorList>
    </citation>
    <scope>IDENTIFICATION</scope>
</reference>
<dbReference type="Pfam" id="PF14541">
    <property type="entry name" value="TAXi_C"/>
    <property type="match status" value="1"/>
</dbReference>
<dbReference type="CDD" id="cd05476">
    <property type="entry name" value="pepsin_A_like_plant"/>
    <property type="match status" value="1"/>
</dbReference>
<evidence type="ECO:0000256" key="2">
    <source>
        <dbReference type="ARBA" id="ARBA00022670"/>
    </source>
</evidence>
<dbReference type="KEGG" id="taes:123088482"/>
<dbReference type="Gene3D" id="2.40.70.10">
    <property type="entry name" value="Acid Proteases"/>
    <property type="match status" value="2"/>
</dbReference>
<evidence type="ECO:0000313" key="8">
    <source>
        <dbReference type="EnsemblPlants" id="TraesCS4A02G469600.1.cds1"/>
    </source>
</evidence>
<organism evidence="8">
    <name type="scientific">Triticum aestivum</name>
    <name type="common">Wheat</name>
    <dbReference type="NCBI Taxonomy" id="4565"/>
    <lineage>
        <taxon>Eukaryota</taxon>
        <taxon>Viridiplantae</taxon>
        <taxon>Streptophyta</taxon>
        <taxon>Embryophyta</taxon>
        <taxon>Tracheophyta</taxon>
        <taxon>Spermatophyta</taxon>
        <taxon>Magnoliopsida</taxon>
        <taxon>Liliopsida</taxon>
        <taxon>Poales</taxon>
        <taxon>Poaceae</taxon>
        <taxon>BOP clade</taxon>
        <taxon>Pooideae</taxon>
        <taxon>Triticodae</taxon>
        <taxon>Triticeae</taxon>
        <taxon>Triticinae</taxon>
        <taxon>Triticum</taxon>
    </lineage>
</organism>
<evidence type="ECO:0000259" key="7">
    <source>
        <dbReference type="PROSITE" id="PS51767"/>
    </source>
</evidence>
<evidence type="ECO:0000313" key="9">
    <source>
        <dbReference type="Proteomes" id="UP000019116"/>
    </source>
</evidence>
<reference evidence="8" key="1">
    <citation type="submission" date="2018-08" db="EMBL/GenBank/DDBJ databases">
        <authorList>
            <person name="Rossello M."/>
        </authorList>
    </citation>
    <scope>NUCLEOTIDE SEQUENCE [LARGE SCALE GENOMIC DNA]</scope>
    <source>
        <strain evidence="8">cv. Chinese Spring</strain>
    </source>
</reference>
<evidence type="ECO:0000256" key="3">
    <source>
        <dbReference type="ARBA" id="ARBA00022750"/>
    </source>
</evidence>
<evidence type="ECO:0000256" key="4">
    <source>
        <dbReference type="ARBA" id="ARBA00022801"/>
    </source>
</evidence>
<dbReference type="Gramene" id="TraesJAG4A03G02215370.1">
    <property type="protein sequence ID" value="TraesJAG4A03G02215370.1.CDS1"/>
    <property type="gene ID" value="TraesJAG4A03G02215370"/>
</dbReference>